<dbReference type="RefSeq" id="XP_003036477.1">
    <property type="nucleotide sequence ID" value="XM_003036431.1"/>
</dbReference>
<dbReference type="InterPro" id="IPR033121">
    <property type="entry name" value="PEPTIDASE_A1"/>
</dbReference>
<keyword evidence="9" id="KW-1185">Reference proteome</keyword>
<dbReference type="PRINTS" id="PR00792">
    <property type="entry name" value="PEPSIN"/>
</dbReference>
<dbReference type="Gene3D" id="2.40.70.10">
    <property type="entry name" value="Acid Proteases"/>
    <property type="match status" value="2"/>
</dbReference>
<dbReference type="AlphaFoldDB" id="D8PNZ7"/>
<dbReference type="eggNOG" id="KOG1339">
    <property type="taxonomic scope" value="Eukaryota"/>
</dbReference>
<dbReference type="InParanoid" id="D8PNZ7"/>
<dbReference type="Pfam" id="PF00026">
    <property type="entry name" value="Asp"/>
    <property type="match status" value="1"/>
</dbReference>
<keyword evidence="3" id="KW-0378">Hydrolase</keyword>
<dbReference type="OrthoDB" id="2747330at2759"/>
<feature type="region of interest" description="Disordered" evidence="4">
    <location>
        <begin position="537"/>
        <end position="576"/>
    </location>
</feature>
<dbReference type="EMBL" id="GL377302">
    <property type="protein sequence ID" value="EFJ01575.1"/>
    <property type="molecule type" value="Genomic_DNA"/>
</dbReference>
<dbReference type="InterPro" id="IPR001461">
    <property type="entry name" value="Aspartic_peptidase_A1"/>
</dbReference>
<protein>
    <recommendedName>
        <fullName evidence="7">Peptidase A1 domain-containing protein</fullName>
    </recommendedName>
</protein>
<organism evidence="9">
    <name type="scientific">Schizophyllum commune (strain H4-8 / FGSC 9210)</name>
    <name type="common">Split gill fungus</name>
    <dbReference type="NCBI Taxonomy" id="578458"/>
    <lineage>
        <taxon>Eukaryota</taxon>
        <taxon>Fungi</taxon>
        <taxon>Dikarya</taxon>
        <taxon>Basidiomycota</taxon>
        <taxon>Agaricomycotina</taxon>
        <taxon>Agaricomycetes</taxon>
        <taxon>Agaricomycetidae</taxon>
        <taxon>Agaricales</taxon>
        <taxon>Schizophyllaceae</taxon>
        <taxon>Schizophyllum</taxon>
    </lineage>
</organism>
<dbReference type="PROSITE" id="PS00141">
    <property type="entry name" value="ASP_PROTEASE"/>
    <property type="match status" value="1"/>
</dbReference>
<evidence type="ECO:0000256" key="2">
    <source>
        <dbReference type="ARBA" id="ARBA00022750"/>
    </source>
</evidence>
<name>D8PNZ7_SCHCM</name>
<dbReference type="PROSITE" id="PS51767">
    <property type="entry name" value="PEPTIDASE_A1"/>
    <property type="match status" value="1"/>
</dbReference>
<evidence type="ECO:0000256" key="3">
    <source>
        <dbReference type="RuleBase" id="RU000454"/>
    </source>
</evidence>
<evidence type="ECO:0000256" key="6">
    <source>
        <dbReference type="SAM" id="SignalP"/>
    </source>
</evidence>
<gene>
    <name evidence="8" type="ORF">SCHCODRAFT_71700</name>
</gene>
<comment type="similarity">
    <text evidence="1 3">Belongs to the peptidase A1 family.</text>
</comment>
<keyword evidence="5" id="KW-1133">Transmembrane helix</keyword>
<keyword evidence="3" id="KW-0645">Protease</keyword>
<dbReference type="PANTHER" id="PTHR47966:SF1">
    <property type="entry name" value="ASPARTYL PROTEINASE"/>
    <property type="match status" value="1"/>
</dbReference>
<reference evidence="8 9" key="1">
    <citation type="journal article" date="2010" name="Nat. Biotechnol.">
        <title>Genome sequence of the model mushroom Schizophyllum commune.</title>
        <authorList>
            <person name="Ohm R.A."/>
            <person name="de Jong J.F."/>
            <person name="Lugones L.G."/>
            <person name="Aerts A."/>
            <person name="Kothe E."/>
            <person name="Stajich J.E."/>
            <person name="de Vries R.P."/>
            <person name="Record E."/>
            <person name="Levasseur A."/>
            <person name="Baker S.E."/>
            <person name="Bartholomew K.A."/>
            <person name="Coutinho P.M."/>
            <person name="Erdmann S."/>
            <person name="Fowler T.J."/>
            <person name="Gathman A.C."/>
            <person name="Lombard V."/>
            <person name="Henrissat B."/>
            <person name="Knabe N."/>
            <person name="Kuees U."/>
            <person name="Lilly W.W."/>
            <person name="Lindquist E."/>
            <person name="Lucas S."/>
            <person name="Magnuson J.K."/>
            <person name="Piumi F."/>
            <person name="Raudaskoski M."/>
            <person name="Salamov A."/>
            <person name="Schmutz J."/>
            <person name="Schwarze F.W.M.R."/>
            <person name="vanKuyk P.A."/>
            <person name="Horton J.S."/>
            <person name="Grigoriev I.V."/>
            <person name="Woesten H.A.B."/>
        </authorList>
    </citation>
    <scope>NUCLEOTIDE SEQUENCE [LARGE SCALE GENOMIC DNA]</scope>
    <source>
        <strain evidence="9">H4-8 / FGSC 9210</strain>
    </source>
</reference>
<feature type="compositionally biased region" description="Basic and acidic residues" evidence="4">
    <location>
        <begin position="539"/>
        <end position="554"/>
    </location>
</feature>
<evidence type="ECO:0000313" key="8">
    <source>
        <dbReference type="EMBL" id="EFJ01575.1"/>
    </source>
</evidence>
<dbReference type="HOGENOM" id="CLU_013253_8_1_1"/>
<keyword evidence="6" id="KW-0732">Signal</keyword>
<dbReference type="InterPro" id="IPR001969">
    <property type="entry name" value="Aspartic_peptidase_AS"/>
</dbReference>
<sequence length="576" mass="62421">MVTRFYLLAVAASSLLVSAVKVPLKQTKRTDRLDRRNGNSNFKVLAAAAGDGDDSGLLDLDTVHDLIYMSDINVGGNDYVVQLDTGSSDLWIKGDTYPLPNSDISALSVNVTYGIGWCNGSIAFADVEFANISVSKQAFLDVSTAQSPALSYQADGILGLGFTSLSTIDYALNSTGSDKGRSLLYNLFEDNPNEPNFISFLMQRSTDDSDDIEGTFTIGEYVDEYKDVQKQTAIPTFPETAPTRWTVLVDYLFVGDDTISPTTSVPGVQVNQAVALLDSGTSYTYAPDDIVDAIYKGVDGARFDSSLGQWVVPCDAEIDMALQIGGQVFPLHPLDVTPTGLTDQNQCVGSFVPGSLAVAEGNFDWLIGDNFLRSVYSVYDFGDFDKDGKMSDPYVKMLSIVDPNEASKEFASQRNTSPRSGISYSAQSVEQASMSVTVSGDVASTLDKLTTYLPAMLAIMALNAVVLLALGVSGMVYLCRQKRRRSVMGRTGRRMSPMPMNPRHSYIAGVPAHEQPHSYEPVSMAITEDTFVAPSPRYMEFEGGRPKSPGDRPRSVAVPHLRAQASQQDRPMSYAA</sequence>
<dbReference type="VEuPathDB" id="FungiDB:SCHCODRAFT_02538183"/>
<evidence type="ECO:0000256" key="1">
    <source>
        <dbReference type="ARBA" id="ARBA00007447"/>
    </source>
</evidence>
<evidence type="ECO:0000259" key="7">
    <source>
        <dbReference type="PROSITE" id="PS51767"/>
    </source>
</evidence>
<evidence type="ECO:0000256" key="4">
    <source>
        <dbReference type="SAM" id="MobiDB-lite"/>
    </source>
</evidence>
<dbReference type="GeneID" id="9585850"/>
<dbReference type="InterPro" id="IPR034164">
    <property type="entry name" value="Pepsin-like_dom"/>
</dbReference>
<dbReference type="CDD" id="cd05471">
    <property type="entry name" value="pepsin_like"/>
    <property type="match status" value="1"/>
</dbReference>
<keyword evidence="5" id="KW-0812">Transmembrane</keyword>
<feature type="signal peptide" evidence="6">
    <location>
        <begin position="1"/>
        <end position="19"/>
    </location>
</feature>
<dbReference type="SUPFAM" id="SSF50630">
    <property type="entry name" value="Acid proteases"/>
    <property type="match status" value="1"/>
</dbReference>
<dbReference type="Proteomes" id="UP000007431">
    <property type="component" value="Unassembled WGS sequence"/>
</dbReference>
<accession>D8PNZ7</accession>
<evidence type="ECO:0000256" key="5">
    <source>
        <dbReference type="SAM" id="Phobius"/>
    </source>
</evidence>
<feature type="transmembrane region" description="Helical" evidence="5">
    <location>
        <begin position="452"/>
        <end position="478"/>
    </location>
</feature>
<feature type="domain" description="Peptidase A1" evidence="7">
    <location>
        <begin position="68"/>
        <end position="390"/>
    </location>
</feature>
<keyword evidence="5" id="KW-0472">Membrane</keyword>
<dbReference type="GO" id="GO:0004190">
    <property type="term" value="F:aspartic-type endopeptidase activity"/>
    <property type="evidence" value="ECO:0007669"/>
    <property type="project" value="UniProtKB-KW"/>
</dbReference>
<evidence type="ECO:0000313" key="9">
    <source>
        <dbReference type="Proteomes" id="UP000007431"/>
    </source>
</evidence>
<dbReference type="KEGG" id="scm:SCHCO_02538183"/>
<keyword evidence="2 3" id="KW-0064">Aspartyl protease</keyword>
<dbReference type="GO" id="GO:0006508">
    <property type="term" value="P:proteolysis"/>
    <property type="evidence" value="ECO:0007669"/>
    <property type="project" value="UniProtKB-KW"/>
</dbReference>
<dbReference type="OMA" id="GAGQFDW"/>
<proteinExistence type="inferred from homology"/>
<dbReference type="InterPro" id="IPR021109">
    <property type="entry name" value="Peptidase_aspartic_dom_sf"/>
</dbReference>
<dbReference type="PANTHER" id="PTHR47966">
    <property type="entry name" value="BETA-SITE APP-CLEAVING ENZYME, ISOFORM A-RELATED"/>
    <property type="match status" value="1"/>
</dbReference>
<feature type="chain" id="PRO_5003120226" description="Peptidase A1 domain-containing protein" evidence="6">
    <location>
        <begin position="20"/>
        <end position="576"/>
    </location>
</feature>